<dbReference type="Proteomes" id="UP001058074">
    <property type="component" value="Unassembled WGS sequence"/>
</dbReference>
<evidence type="ECO:0000313" key="1">
    <source>
        <dbReference type="EMBL" id="GKX68643.1"/>
    </source>
</evidence>
<accession>A0ACB5RHS7</accession>
<protein>
    <submittedName>
        <fullName evidence="1">Uncharacterized protein</fullName>
    </submittedName>
</protein>
<proteinExistence type="predicted"/>
<reference evidence="1" key="1">
    <citation type="journal article" date="2025" name="Int. J. Syst. Evol. Microbiol.">
        <title>Inconstantimicrobium mannanitabidum sp. nov., a novel member of the family Clostridiaceae isolated from anoxic soil under the treatment of reductive soil disinfestation.</title>
        <authorList>
            <person name="Ueki A."/>
            <person name="Tonouchi A."/>
            <person name="Honma S."/>
            <person name="Kaku N."/>
            <person name="Ueki K."/>
        </authorList>
    </citation>
    <scope>NUCLEOTIDE SEQUENCE</scope>
    <source>
        <strain evidence="1">TW13</strain>
    </source>
</reference>
<evidence type="ECO:0000313" key="2">
    <source>
        <dbReference type="Proteomes" id="UP001058074"/>
    </source>
</evidence>
<organism evidence="1 2">
    <name type="scientific">Inconstantimicrobium mannanitabidum</name>
    <dbReference type="NCBI Taxonomy" id="1604901"/>
    <lineage>
        <taxon>Bacteria</taxon>
        <taxon>Bacillati</taxon>
        <taxon>Bacillota</taxon>
        <taxon>Clostridia</taxon>
        <taxon>Eubacteriales</taxon>
        <taxon>Clostridiaceae</taxon>
        <taxon>Inconstantimicrobium</taxon>
    </lineage>
</organism>
<name>A0ACB5RHS7_9CLOT</name>
<sequence length="91" mass="10499">MTKNLGIFVKINYKLDEESKKNIREKNVKNKEMSLSKYLWCGGTYNKNGGTLIFQANNLEEAQRIVSENPFVNTSSYSFEILSRNKIRLGC</sequence>
<gene>
    <name evidence="1" type="ORF">rsdtw13_39010</name>
</gene>
<comment type="caution">
    <text evidence="1">The sequence shown here is derived from an EMBL/GenBank/DDBJ whole genome shotgun (WGS) entry which is preliminary data.</text>
</comment>
<keyword evidence="2" id="KW-1185">Reference proteome</keyword>
<dbReference type="EMBL" id="BROD01000001">
    <property type="protein sequence ID" value="GKX68643.1"/>
    <property type="molecule type" value="Genomic_DNA"/>
</dbReference>